<organism evidence="1 2">
    <name type="scientific">Marinomonas phaeophyticola</name>
    <dbReference type="NCBI Taxonomy" id="3004091"/>
    <lineage>
        <taxon>Bacteria</taxon>
        <taxon>Pseudomonadati</taxon>
        <taxon>Pseudomonadota</taxon>
        <taxon>Gammaproteobacteria</taxon>
        <taxon>Oceanospirillales</taxon>
        <taxon>Oceanospirillaceae</taxon>
        <taxon>Marinomonas</taxon>
    </lineage>
</organism>
<dbReference type="Proteomes" id="UP001149719">
    <property type="component" value="Unassembled WGS sequence"/>
</dbReference>
<evidence type="ECO:0000313" key="2">
    <source>
        <dbReference type="Proteomes" id="UP001149719"/>
    </source>
</evidence>
<name>A0ABT4JZJ4_9GAMM</name>
<dbReference type="EMBL" id="JAPUBN010000024">
    <property type="protein sequence ID" value="MCZ2723718.1"/>
    <property type="molecule type" value="Genomic_DNA"/>
</dbReference>
<reference evidence="1" key="1">
    <citation type="submission" date="2022-12" db="EMBL/GenBank/DDBJ databases">
        <title>Marinomonas 15G1-11 sp. nov, isolated from marine algae.</title>
        <authorList>
            <person name="Butt M."/>
            <person name="Choi D.G."/>
            <person name="Kim J.M."/>
            <person name="Lee J.K."/>
            <person name="Baek J.H."/>
            <person name="Jeon C.O."/>
        </authorList>
    </citation>
    <scope>NUCLEOTIDE SEQUENCE</scope>
    <source>
        <strain evidence="1">15G1-11</strain>
    </source>
</reference>
<sequence length="147" mass="16795">MQSWEHLTRQANKAYSNNAFSEAVDLNLLALQQAERSFAEDFEEDPQSTLAAISVSFFNVAESYTALGDYISANRQYQQAVNFLQVVIVLPNLITEQRDQIMKTATHIRFEWDLFTQSYGRELSLQSKALMKSPSYSIKDARAVVHH</sequence>
<comment type="caution">
    <text evidence="1">The sequence shown here is derived from an EMBL/GenBank/DDBJ whole genome shotgun (WGS) entry which is preliminary data.</text>
</comment>
<protein>
    <submittedName>
        <fullName evidence="1">Tetratricopeptide repeat protein</fullName>
    </submittedName>
</protein>
<evidence type="ECO:0000313" key="1">
    <source>
        <dbReference type="EMBL" id="MCZ2723718.1"/>
    </source>
</evidence>
<accession>A0ABT4JZJ4</accession>
<gene>
    <name evidence="1" type="ORF">O1D97_19375</name>
</gene>
<keyword evidence="2" id="KW-1185">Reference proteome</keyword>
<proteinExistence type="predicted"/>
<dbReference type="RefSeq" id="WP_269127864.1">
    <property type="nucleotide sequence ID" value="NZ_JAPUBN010000024.1"/>
</dbReference>